<feature type="compositionally biased region" description="Polar residues" evidence="1">
    <location>
        <begin position="1"/>
        <end position="13"/>
    </location>
</feature>
<proteinExistence type="predicted"/>
<dbReference type="AlphaFoldDB" id="A0A183TAW0"/>
<accession>A0A183TAW0</accession>
<evidence type="ECO:0000313" key="4">
    <source>
        <dbReference type="WBParaSite" id="SSLN_0001412301-mRNA-1"/>
    </source>
</evidence>
<reference evidence="4" key="1">
    <citation type="submission" date="2016-06" db="UniProtKB">
        <authorList>
            <consortium name="WormBaseParasite"/>
        </authorList>
    </citation>
    <scope>IDENTIFICATION</scope>
</reference>
<protein>
    <submittedName>
        <fullName evidence="2 4">Uncharacterized protein</fullName>
    </submittedName>
</protein>
<gene>
    <name evidence="2" type="ORF">SSLN_LOCUS13608</name>
</gene>
<organism evidence="4">
    <name type="scientific">Schistocephalus solidus</name>
    <name type="common">Tapeworm</name>
    <dbReference type="NCBI Taxonomy" id="70667"/>
    <lineage>
        <taxon>Eukaryota</taxon>
        <taxon>Metazoa</taxon>
        <taxon>Spiralia</taxon>
        <taxon>Lophotrochozoa</taxon>
        <taxon>Platyhelminthes</taxon>
        <taxon>Cestoda</taxon>
        <taxon>Eucestoda</taxon>
        <taxon>Diphyllobothriidea</taxon>
        <taxon>Diphyllobothriidae</taxon>
        <taxon>Schistocephalus</taxon>
    </lineage>
</organism>
<name>A0A183TAW0_SCHSO</name>
<dbReference type="WBParaSite" id="SSLN_0001412301-mRNA-1">
    <property type="protein sequence ID" value="SSLN_0001412301-mRNA-1"/>
    <property type="gene ID" value="SSLN_0001412301"/>
</dbReference>
<dbReference type="EMBL" id="UYSU01038221">
    <property type="protein sequence ID" value="VDL99993.1"/>
    <property type="molecule type" value="Genomic_DNA"/>
</dbReference>
<keyword evidence="3" id="KW-1185">Reference proteome</keyword>
<evidence type="ECO:0000313" key="2">
    <source>
        <dbReference type="EMBL" id="VDL99993.1"/>
    </source>
</evidence>
<feature type="region of interest" description="Disordered" evidence="1">
    <location>
        <begin position="106"/>
        <end position="127"/>
    </location>
</feature>
<dbReference type="OrthoDB" id="10567767at2759"/>
<reference evidence="2 3" key="2">
    <citation type="submission" date="2018-11" db="EMBL/GenBank/DDBJ databases">
        <authorList>
            <consortium name="Pathogen Informatics"/>
        </authorList>
    </citation>
    <scope>NUCLEOTIDE SEQUENCE [LARGE SCALE GENOMIC DNA]</scope>
    <source>
        <strain evidence="2 3">NST_G2</strain>
    </source>
</reference>
<dbReference type="Proteomes" id="UP000275846">
    <property type="component" value="Unassembled WGS sequence"/>
</dbReference>
<sequence>MNTACPSPTTLVPTSDYLHPQHHNSPQYQRWGLGSNLSSLRSHIHLTHRPGQTLANPSHREWRTQHLSTYLVLIVTAHAHQASAWSTTYESIAQRPASQWQEHQHTLASPESTAHTAHTHSHTAWAY</sequence>
<feature type="region of interest" description="Disordered" evidence="1">
    <location>
        <begin position="1"/>
        <end position="23"/>
    </location>
</feature>
<feature type="compositionally biased region" description="Low complexity" evidence="1">
    <location>
        <begin position="112"/>
        <end position="127"/>
    </location>
</feature>
<evidence type="ECO:0000256" key="1">
    <source>
        <dbReference type="SAM" id="MobiDB-lite"/>
    </source>
</evidence>
<evidence type="ECO:0000313" key="3">
    <source>
        <dbReference type="Proteomes" id="UP000275846"/>
    </source>
</evidence>